<keyword evidence="8" id="KW-1185">Reference proteome</keyword>
<dbReference type="InterPro" id="IPR002716">
    <property type="entry name" value="PIN_dom"/>
</dbReference>
<reference evidence="8" key="1">
    <citation type="submission" date="2018-01" db="EMBL/GenBank/DDBJ databases">
        <title>Rubneribacter badeniensis gen. nov., sp. nov., and Colonibacter rubneri, gen. nov., sp. nov., WGS of new members of the Eggerthellaceae.</title>
        <authorList>
            <person name="Danylec N."/>
            <person name="Stoll D.A."/>
            <person name="Doetsch A."/>
            <person name="Kulling S.E."/>
            <person name="Huch M."/>
        </authorList>
    </citation>
    <scope>NUCLEOTIDE SEQUENCE [LARGE SCALE GENOMIC DNA]</scope>
    <source>
        <strain evidence="8">ResAG-96</strain>
    </source>
</reference>
<name>A0A2K2UEJ5_9ACTN</name>
<dbReference type="Pfam" id="PF13470">
    <property type="entry name" value="PIN_3"/>
    <property type="match status" value="1"/>
</dbReference>
<evidence type="ECO:0000256" key="5">
    <source>
        <dbReference type="SAM" id="Phobius"/>
    </source>
</evidence>
<evidence type="ECO:0000313" key="8">
    <source>
        <dbReference type="Proteomes" id="UP000236197"/>
    </source>
</evidence>
<feature type="transmembrane region" description="Helical" evidence="5">
    <location>
        <begin position="30"/>
        <end position="51"/>
    </location>
</feature>
<evidence type="ECO:0000256" key="2">
    <source>
        <dbReference type="ARBA" id="ARBA00022723"/>
    </source>
</evidence>
<evidence type="ECO:0000256" key="1">
    <source>
        <dbReference type="ARBA" id="ARBA00022722"/>
    </source>
</evidence>
<keyword evidence="5" id="KW-1133">Transmembrane helix</keyword>
<dbReference type="RefSeq" id="WP_103264083.1">
    <property type="nucleotide sequence ID" value="NZ_CABMLE010000001.1"/>
</dbReference>
<protein>
    <recommendedName>
        <fullName evidence="6">PIN domain-containing protein</fullName>
    </recommendedName>
</protein>
<dbReference type="GO" id="GO:0016787">
    <property type="term" value="F:hydrolase activity"/>
    <property type="evidence" value="ECO:0007669"/>
    <property type="project" value="UniProtKB-KW"/>
</dbReference>
<dbReference type="OrthoDB" id="3232645at2"/>
<evidence type="ECO:0000256" key="3">
    <source>
        <dbReference type="ARBA" id="ARBA00022801"/>
    </source>
</evidence>
<dbReference type="SUPFAM" id="SSF88723">
    <property type="entry name" value="PIN domain-like"/>
    <property type="match status" value="1"/>
</dbReference>
<dbReference type="Proteomes" id="UP000236197">
    <property type="component" value="Unassembled WGS sequence"/>
</dbReference>
<keyword evidence="5" id="KW-0812">Transmembrane</keyword>
<gene>
    <name evidence="7" type="ORF">C2L71_01930</name>
</gene>
<organism evidence="7 8">
    <name type="scientific">Enteroscipio rubneri</name>
    <dbReference type="NCBI Taxonomy" id="2070686"/>
    <lineage>
        <taxon>Bacteria</taxon>
        <taxon>Bacillati</taxon>
        <taxon>Actinomycetota</taxon>
        <taxon>Coriobacteriia</taxon>
        <taxon>Eggerthellales</taxon>
        <taxon>Eggerthellaceae</taxon>
        <taxon>Enteroscipio</taxon>
    </lineage>
</organism>
<proteinExistence type="predicted"/>
<dbReference type="GO" id="GO:0004518">
    <property type="term" value="F:nuclease activity"/>
    <property type="evidence" value="ECO:0007669"/>
    <property type="project" value="UniProtKB-KW"/>
</dbReference>
<dbReference type="AlphaFoldDB" id="A0A2K2UEJ5"/>
<feature type="domain" description="PIN" evidence="6">
    <location>
        <begin position="3"/>
        <end position="117"/>
    </location>
</feature>
<evidence type="ECO:0000256" key="4">
    <source>
        <dbReference type="ARBA" id="ARBA00022842"/>
    </source>
</evidence>
<dbReference type="Gene3D" id="3.40.50.1010">
    <property type="entry name" value="5'-nuclease"/>
    <property type="match status" value="1"/>
</dbReference>
<dbReference type="CDD" id="cd09854">
    <property type="entry name" value="PIN_VapC-like"/>
    <property type="match status" value="1"/>
</dbReference>
<evidence type="ECO:0000259" key="6">
    <source>
        <dbReference type="Pfam" id="PF13470"/>
    </source>
</evidence>
<keyword evidence="3" id="KW-0378">Hydrolase</keyword>
<dbReference type="GO" id="GO:0046872">
    <property type="term" value="F:metal ion binding"/>
    <property type="evidence" value="ECO:0007669"/>
    <property type="project" value="UniProtKB-KW"/>
</dbReference>
<dbReference type="InterPro" id="IPR029060">
    <property type="entry name" value="PIN-like_dom_sf"/>
</dbReference>
<keyword evidence="4" id="KW-0460">Magnesium</keyword>
<dbReference type="EMBL" id="PPEK01000001">
    <property type="protein sequence ID" value="PNV68757.1"/>
    <property type="molecule type" value="Genomic_DNA"/>
</dbReference>
<comment type="caution">
    <text evidence="7">The sequence shown here is derived from an EMBL/GenBank/DDBJ whole genome shotgun (WGS) entry which is preliminary data.</text>
</comment>
<keyword evidence="5" id="KW-0472">Membrane</keyword>
<sequence length="151" mass="17145">MNVLFDTNVIIDLWDSSEDFESSFQAVDIALHRGFGACITTPMAPSIVYLLSARKIMSKREAHAAFGKIMDMFELLDVTATDCRLAHEKGKGDFEDDLIAWAAYRHGVDFIVTRNKRDFAKSPVPALAPQEFADIYRPHDLEYETIDWPET</sequence>
<accession>A0A2K2UEJ5</accession>
<evidence type="ECO:0000313" key="7">
    <source>
        <dbReference type="EMBL" id="PNV68757.1"/>
    </source>
</evidence>
<keyword evidence="1" id="KW-0540">Nuclease</keyword>
<keyword evidence="2" id="KW-0479">Metal-binding</keyword>